<dbReference type="Pfam" id="PF06013">
    <property type="entry name" value="WXG100"/>
    <property type="match status" value="1"/>
</dbReference>
<feature type="compositionally biased region" description="Basic and acidic residues" evidence="2">
    <location>
        <begin position="384"/>
        <end position="393"/>
    </location>
</feature>
<dbReference type="Gene3D" id="1.10.287.1060">
    <property type="entry name" value="ESAT-6-like"/>
    <property type="match status" value="1"/>
</dbReference>
<dbReference type="EMBL" id="SDIF01000150">
    <property type="protein sequence ID" value="RXS59274.1"/>
    <property type="molecule type" value="Genomic_DNA"/>
</dbReference>
<feature type="compositionally biased region" description="Low complexity" evidence="2">
    <location>
        <begin position="287"/>
        <end position="298"/>
    </location>
</feature>
<evidence type="ECO:0000313" key="3">
    <source>
        <dbReference type="EMBL" id="RXS59274.1"/>
    </source>
</evidence>
<feature type="compositionally biased region" description="Low complexity" evidence="2">
    <location>
        <begin position="374"/>
        <end position="383"/>
    </location>
</feature>
<dbReference type="RefSeq" id="WP_006603560.1">
    <property type="nucleotide sequence ID" value="NZ_CBDRGM010000021.1"/>
</dbReference>
<dbReference type="InterPro" id="IPR036689">
    <property type="entry name" value="ESAT-6-like_sf"/>
</dbReference>
<dbReference type="AlphaFoldDB" id="A0A4Q1QS10"/>
<dbReference type="GeneID" id="95782214"/>
<proteinExistence type="predicted"/>
<feature type="coiled-coil region" evidence="1">
    <location>
        <begin position="88"/>
        <end position="136"/>
    </location>
</feature>
<evidence type="ECO:0000313" key="4">
    <source>
        <dbReference type="Proteomes" id="UP000289482"/>
    </source>
</evidence>
<protein>
    <submittedName>
        <fullName evidence="3">WXG100 family type VII secretion target</fullName>
    </submittedName>
</protein>
<dbReference type="InterPro" id="IPR010310">
    <property type="entry name" value="T7SS_ESAT-6-like"/>
</dbReference>
<reference evidence="3 4" key="1">
    <citation type="submission" date="2019-01" db="EMBL/GenBank/DDBJ databases">
        <title>Draft genome sequences of the type strain Streptomyces sioyaensis DSM 40032 and its novel strain, TM32, a thermotolerant antibiotics-producing actinobacterium.</title>
        <authorList>
            <person name="Nakaew N."/>
            <person name="Lumyong S."/>
            <person name="Sloan W.T."/>
            <person name="Sungthong R."/>
        </authorList>
    </citation>
    <scope>NUCLEOTIDE SEQUENCE [LARGE SCALE GENOMIC DNA]</scope>
    <source>
        <strain evidence="3 4">DSM 40032</strain>
    </source>
</reference>
<keyword evidence="4" id="KW-1185">Reference proteome</keyword>
<dbReference type="Proteomes" id="UP000289482">
    <property type="component" value="Unassembled WGS sequence"/>
</dbReference>
<sequence length="393" mass="41656">MSGPASTAVGAYNKVNDWMSGMSGLVDEIMRPLVEPLADQLEFVTGDPETLKEAAKLWRDKAADLRDVVADQRRDRSDLAHEWTGEAAEALQNYLAELETAMEAEANDMDKTAEVLEGAAEQAQFAQEMVEAIIQELIEWALITLAAALALTVVTAGLSWAGEAAMAATEASVATSRIAEVVYKLGSNLKSLSNILKLLKRAKKLTKLSKVKKIKPWTWKHMSDPVEREAFLMGQGAKKALKAIKTPLKAGAAIGMGGLGFSGTPLGAAAGVAVDHAAEKVDEFLTGDKSSSSGDNSSPLPDFGSSRPTHSEVHLPPAPDFAPSRDVQEPVSPLGGGRPTAPDPGFASLPDEPVAQDPLSRYREPAVEENPGVTTMPAPARTTAPRDPDNPFG</sequence>
<gene>
    <name evidence="3" type="ORF">EST54_30435</name>
</gene>
<keyword evidence="1" id="KW-0175">Coiled coil</keyword>
<organism evidence="3 4">
    <name type="scientific">Streptomyces sioyaensis</name>
    <dbReference type="NCBI Taxonomy" id="67364"/>
    <lineage>
        <taxon>Bacteria</taxon>
        <taxon>Bacillati</taxon>
        <taxon>Actinomycetota</taxon>
        <taxon>Actinomycetes</taxon>
        <taxon>Kitasatosporales</taxon>
        <taxon>Streptomycetaceae</taxon>
        <taxon>Streptomyces</taxon>
    </lineage>
</organism>
<comment type="caution">
    <text evidence="3">The sequence shown here is derived from an EMBL/GenBank/DDBJ whole genome shotgun (WGS) entry which is preliminary data.</text>
</comment>
<dbReference type="SUPFAM" id="SSF140453">
    <property type="entry name" value="EsxAB dimer-like"/>
    <property type="match status" value="1"/>
</dbReference>
<evidence type="ECO:0000256" key="2">
    <source>
        <dbReference type="SAM" id="MobiDB-lite"/>
    </source>
</evidence>
<accession>A0A4Q1QS10</accession>
<feature type="region of interest" description="Disordered" evidence="2">
    <location>
        <begin position="285"/>
        <end position="393"/>
    </location>
</feature>
<name>A0A4Q1QS10_9ACTN</name>
<evidence type="ECO:0000256" key="1">
    <source>
        <dbReference type="SAM" id="Coils"/>
    </source>
</evidence>